<dbReference type="Gene3D" id="3.30.479.10">
    <property type="entry name" value="6-pyruvoyl tetrahydropterin synthase/QueD"/>
    <property type="match status" value="1"/>
</dbReference>
<dbReference type="Proteomes" id="UP000320386">
    <property type="component" value="Chromosome"/>
</dbReference>
<dbReference type="PANTHER" id="PTHR12589">
    <property type="entry name" value="PYRUVOYL TETRAHYDROBIOPTERIN SYNTHASE"/>
    <property type="match status" value="1"/>
</dbReference>
<evidence type="ECO:0000256" key="1">
    <source>
        <dbReference type="ARBA" id="ARBA00005061"/>
    </source>
</evidence>
<dbReference type="PANTHER" id="PTHR12589:SF7">
    <property type="entry name" value="6-PYRUVOYL TETRAHYDROBIOPTERIN SYNTHASE"/>
    <property type="match status" value="1"/>
</dbReference>
<dbReference type="FunFam" id="3.30.479.10:FF:000001">
    <property type="entry name" value="6-carboxy-5,6,7,8-tetrahydropterin synthase"/>
    <property type="match status" value="1"/>
</dbReference>
<evidence type="ECO:0000256" key="10">
    <source>
        <dbReference type="PIRSR" id="PIRSR006113-1"/>
    </source>
</evidence>
<feature type="binding site" evidence="11">
    <location>
        <position position="32"/>
    </location>
    <ligand>
        <name>Zn(2+)</name>
        <dbReference type="ChEBI" id="CHEBI:29105"/>
    </ligand>
</feature>
<comment type="cofactor">
    <cofactor evidence="9 11">
        <name>Zn(2+)</name>
        <dbReference type="ChEBI" id="CHEBI:29105"/>
    </cofactor>
    <text evidence="9 11">Binds 1 zinc ion per subunit.</text>
</comment>
<reference evidence="12 13" key="1">
    <citation type="submission" date="2019-02" db="EMBL/GenBank/DDBJ databases">
        <title>Deep-cultivation of Planctomycetes and their phenomic and genomic characterization uncovers novel biology.</title>
        <authorList>
            <person name="Wiegand S."/>
            <person name="Jogler M."/>
            <person name="Boedeker C."/>
            <person name="Pinto D."/>
            <person name="Vollmers J."/>
            <person name="Rivas-Marin E."/>
            <person name="Kohn T."/>
            <person name="Peeters S.H."/>
            <person name="Heuer A."/>
            <person name="Rast P."/>
            <person name="Oberbeckmann S."/>
            <person name="Bunk B."/>
            <person name="Jeske O."/>
            <person name="Meyerdierks A."/>
            <person name="Storesund J.E."/>
            <person name="Kallscheuer N."/>
            <person name="Luecker S."/>
            <person name="Lage O.M."/>
            <person name="Pohl T."/>
            <person name="Merkel B.J."/>
            <person name="Hornburger P."/>
            <person name="Mueller R.-W."/>
            <person name="Bruemmer F."/>
            <person name="Labrenz M."/>
            <person name="Spormann A.M."/>
            <person name="Op den Camp H."/>
            <person name="Overmann J."/>
            <person name="Amann R."/>
            <person name="Jetten M.S.M."/>
            <person name="Mascher T."/>
            <person name="Medema M.H."/>
            <person name="Devos D.P."/>
            <person name="Kaster A.-K."/>
            <person name="Ovreas L."/>
            <person name="Rohde M."/>
            <person name="Galperin M.Y."/>
            <person name="Jogler C."/>
        </authorList>
    </citation>
    <scope>NUCLEOTIDE SEQUENCE [LARGE SCALE GENOMIC DNA]</scope>
    <source>
        <strain evidence="12 13">Pan265</strain>
    </source>
</reference>
<protein>
    <recommendedName>
        <fullName evidence="3 9">6-carboxy-5,6,7,8-tetrahydropterin synthase</fullName>
        <ecNumber evidence="9">4.-.-.-</ecNumber>
    </recommendedName>
</protein>
<comment type="similarity">
    <text evidence="2 9">Belongs to the PTPS family. QueD subfamily.</text>
</comment>
<evidence type="ECO:0000256" key="2">
    <source>
        <dbReference type="ARBA" id="ARBA00008900"/>
    </source>
</evidence>
<feature type="binding site" evidence="11">
    <location>
        <position position="30"/>
    </location>
    <ligand>
        <name>Zn(2+)</name>
        <dbReference type="ChEBI" id="CHEBI:29105"/>
    </ligand>
</feature>
<evidence type="ECO:0000256" key="3">
    <source>
        <dbReference type="ARBA" id="ARBA00018141"/>
    </source>
</evidence>
<accession>A0A518BYV8</accession>
<evidence type="ECO:0000313" key="13">
    <source>
        <dbReference type="Proteomes" id="UP000320386"/>
    </source>
</evidence>
<proteinExistence type="inferred from homology"/>
<comment type="pathway">
    <text evidence="1 9">Purine metabolism; 7-cyano-7-deazaguanine biosynthesis.</text>
</comment>
<evidence type="ECO:0000256" key="6">
    <source>
        <dbReference type="ARBA" id="ARBA00022833"/>
    </source>
</evidence>
<dbReference type="PIRSF" id="PIRSF006113">
    <property type="entry name" value="PTP_synth"/>
    <property type="match status" value="1"/>
</dbReference>
<dbReference type="GO" id="GO:0070497">
    <property type="term" value="F:6-carboxytetrahydropterin synthase activity"/>
    <property type="evidence" value="ECO:0007669"/>
    <property type="project" value="UniProtKB-EC"/>
</dbReference>
<evidence type="ECO:0000256" key="5">
    <source>
        <dbReference type="ARBA" id="ARBA00022785"/>
    </source>
</evidence>
<evidence type="ECO:0000256" key="9">
    <source>
        <dbReference type="PIRNR" id="PIRNR006113"/>
    </source>
</evidence>
<dbReference type="GO" id="GO:0046872">
    <property type="term" value="F:metal ion binding"/>
    <property type="evidence" value="ECO:0007669"/>
    <property type="project" value="UniProtKB-KW"/>
</dbReference>
<evidence type="ECO:0000256" key="8">
    <source>
        <dbReference type="ARBA" id="ARBA00048807"/>
    </source>
</evidence>
<dbReference type="Pfam" id="PF01242">
    <property type="entry name" value="PTPS"/>
    <property type="match status" value="1"/>
</dbReference>
<gene>
    <name evidence="12" type="primary">queD</name>
    <name evidence="12" type="ORF">Pan265_20160</name>
</gene>
<comment type="catalytic activity">
    <reaction evidence="8 9">
        <text>7,8-dihydroneopterin 3'-triphosphate + H2O = 6-carboxy-5,6,7,8-tetrahydropterin + triphosphate + acetaldehyde + 2 H(+)</text>
        <dbReference type="Rhea" id="RHEA:27966"/>
        <dbReference type="ChEBI" id="CHEBI:15343"/>
        <dbReference type="ChEBI" id="CHEBI:15377"/>
        <dbReference type="ChEBI" id="CHEBI:15378"/>
        <dbReference type="ChEBI" id="CHEBI:18036"/>
        <dbReference type="ChEBI" id="CHEBI:58462"/>
        <dbReference type="ChEBI" id="CHEBI:61032"/>
        <dbReference type="EC" id="4.1.2.50"/>
    </reaction>
</comment>
<dbReference type="UniPathway" id="UPA00391"/>
<keyword evidence="6 9" id="KW-0862">Zinc</keyword>
<sequence>MRVSLSKTIDFESAHWLPSFPEGHKCRRMHGHSFKVDVVIEGEVDPALGYLRDFGEIKALLDPIKHELDHRVLNDIDGLENPTAEMLAKWVWDRLADDLPELSVVRVRETCTSEAEYRGL</sequence>
<keyword evidence="4 9" id="KW-0479">Metal-binding</keyword>
<keyword evidence="7 9" id="KW-0456">Lyase</keyword>
<dbReference type="SUPFAM" id="SSF55620">
    <property type="entry name" value="Tetrahydrobiopterin biosynthesis enzymes-like"/>
    <property type="match status" value="1"/>
</dbReference>
<organism evidence="12 13">
    <name type="scientific">Mucisphaera calidilacus</name>
    <dbReference type="NCBI Taxonomy" id="2527982"/>
    <lineage>
        <taxon>Bacteria</taxon>
        <taxon>Pseudomonadati</taxon>
        <taxon>Planctomycetota</taxon>
        <taxon>Phycisphaerae</taxon>
        <taxon>Phycisphaerales</taxon>
        <taxon>Phycisphaeraceae</taxon>
        <taxon>Mucisphaera</taxon>
    </lineage>
</organism>
<feature type="active site" description="Charge relay system" evidence="10">
    <location>
        <position position="70"/>
    </location>
</feature>
<evidence type="ECO:0000256" key="11">
    <source>
        <dbReference type="PIRSR" id="PIRSR006113-2"/>
    </source>
</evidence>
<feature type="active site" description="Proton acceptor" evidence="10">
    <location>
        <position position="26"/>
    </location>
</feature>
<evidence type="ECO:0000256" key="7">
    <source>
        <dbReference type="ARBA" id="ARBA00023239"/>
    </source>
</evidence>
<name>A0A518BYV8_9BACT</name>
<dbReference type="RefSeq" id="WP_145446330.1">
    <property type="nucleotide sequence ID" value="NZ_CP036280.1"/>
</dbReference>
<dbReference type="NCBIfam" id="TIGR03367">
    <property type="entry name" value="queuosine_QueD"/>
    <property type="match status" value="1"/>
</dbReference>
<keyword evidence="5 9" id="KW-0671">Queuosine biosynthesis</keyword>
<dbReference type="EC" id="4.-.-.-" evidence="9"/>
<feature type="active site" description="Charge relay system" evidence="10">
    <location>
        <position position="109"/>
    </location>
</feature>
<dbReference type="GO" id="GO:0008616">
    <property type="term" value="P:tRNA queuosine(34) biosynthetic process"/>
    <property type="evidence" value="ECO:0007669"/>
    <property type="project" value="UniProtKB-KW"/>
</dbReference>
<keyword evidence="13" id="KW-1185">Reference proteome</keyword>
<evidence type="ECO:0000256" key="4">
    <source>
        <dbReference type="ARBA" id="ARBA00022723"/>
    </source>
</evidence>
<dbReference type="KEGG" id="mcad:Pan265_20160"/>
<evidence type="ECO:0000313" key="12">
    <source>
        <dbReference type="EMBL" id="QDU72153.1"/>
    </source>
</evidence>
<dbReference type="InterPro" id="IPR038418">
    <property type="entry name" value="6-PTP_synth/QueD_sf"/>
</dbReference>
<dbReference type="EMBL" id="CP036280">
    <property type="protein sequence ID" value="QDU72153.1"/>
    <property type="molecule type" value="Genomic_DNA"/>
</dbReference>
<dbReference type="InterPro" id="IPR007115">
    <property type="entry name" value="6-PTP_synth/QueD"/>
</dbReference>
<feature type="binding site" evidence="11">
    <location>
        <position position="15"/>
    </location>
    <ligand>
        <name>Zn(2+)</name>
        <dbReference type="ChEBI" id="CHEBI:29105"/>
    </ligand>
</feature>
<dbReference type="AlphaFoldDB" id="A0A518BYV8"/>
<dbReference type="OrthoDB" id="9804698at2"/>